<dbReference type="GO" id="GO:0003677">
    <property type="term" value="F:DNA binding"/>
    <property type="evidence" value="ECO:0007669"/>
    <property type="project" value="UniProtKB-KW"/>
</dbReference>
<reference evidence="4" key="1">
    <citation type="journal article" date="2022" name="Int. J. Syst. Evol. Microbiol.">
        <title>Pseudomonas aegrilactucae sp. nov. and Pseudomonas morbosilactucae sp. nov., pathogens causing bacterial rot of lettuce in Japan.</title>
        <authorList>
            <person name="Sawada H."/>
            <person name="Fujikawa T."/>
            <person name="Satou M."/>
        </authorList>
    </citation>
    <scope>NUCLEOTIDE SEQUENCE</scope>
    <source>
        <strain evidence="4">0166_1</strain>
    </source>
</reference>
<feature type="region of interest" description="Disordered" evidence="2">
    <location>
        <begin position="85"/>
        <end position="106"/>
    </location>
</feature>
<dbReference type="RefSeq" id="WP_259312985.1">
    <property type="nucleotide sequence ID" value="NZ_CP087164.1"/>
</dbReference>
<dbReference type="CDD" id="cd00093">
    <property type="entry name" value="HTH_XRE"/>
    <property type="match status" value="1"/>
</dbReference>
<dbReference type="Pfam" id="PF01381">
    <property type="entry name" value="HTH_3"/>
    <property type="match status" value="1"/>
</dbReference>
<dbReference type="InterPro" id="IPR050807">
    <property type="entry name" value="TransReg_Diox_bact_type"/>
</dbReference>
<dbReference type="GO" id="GO:0005829">
    <property type="term" value="C:cytosol"/>
    <property type="evidence" value="ECO:0007669"/>
    <property type="project" value="TreeGrafter"/>
</dbReference>
<dbReference type="PANTHER" id="PTHR46797">
    <property type="entry name" value="HTH-TYPE TRANSCRIPTIONAL REGULATOR"/>
    <property type="match status" value="1"/>
</dbReference>
<dbReference type="Gene3D" id="1.10.260.40">
    <property type="entry name" value="lambda repressor-like DNA-binding domains"/>
    <property type="match status" value="1"/>
</dbReference>
<dbReference type="SUPFAM" id="SSF47413">
    <property type="entry name" value="lambda repressor-like DNA-binding domains"/>
    <property type="match status" value="1"/>
</dbReference>
<protein>
    <recommendedName>
        <fullName evidence="3">HTH cro/C1-type domain-containing protein</fullName>
    </recommendedName>
</protein>
<sequence length="224" mass="23916">MSSHRPNDSEGLAEVPHFVTSRLRAKRQQTGLSVRALARLVDVSPSFISQIENGKANPSVGTLLAIVSALGLSLDDLFAETEDAEPVPASDVGELGSAAPPQPPASRAWHGGWVLRATDRPIVDLAGGVRWERLTPDVDPDVTFLYVRYDVGGSSSPPGALMQHNGREYGLVLSGSLGAQVGEQTYVLDPGDSIVTDCTIPHRFWTIGDEPAIVIWTIIRTDAA</sequence>
<dbReference type="Proteomes" id="UP001162834">
    <property type="component" value="Chromosome"/>
</dbReference>
<dbReference type="InterPro" id="IPR011051">
    <property type="entry name" value="RmlC_Cupin_sf"/>
</dbReference>
<accession>A0A9E6Y315</accession>
<dbReference type="InterPro" id="IPR014710">
    <property type="entry name" value="RmlC-like_jellyroll"/>
</dbReference>
<evidence type="ECO:0000256" key="2">
    <source>
        <dbReference type="SAM" id="MobiDB-lite"/>
    </source>
</evidence>
<dbReference type="AlphaFoldDB" id="A0A9E6Y315"/>
<dbReference type="Gene3D" id="2.60.120.10">
    <property type="entry name" value="Jelly Rolls"/>
    <property type="match status" value="1"/>
</dbReference>
<organism evidence="4 5">
    <name type="scientific">Capillimicrobium parvum</name>
    <dbReference type="NCBI Taxonomy" id="2884022"/>
    <lineage>
        <taxon>Bacteria</taxon>
        <taxon>Bacillati</taxon>
        <taxon>Actinomycetota</taxon>
        <taxon>Thermoleophilia</taxon>
        <taxon>Solirubrobacterales</taxon>
        <taxon>Capillimicrobiaceae</taxon>
        <taxon>Capillimicrobium</taxon>
    </lineage>
</organism>
<dbReference type="PROSITE" id="PS50943">
    <property type="entry name" value="HTH_CROC1"/>
    <property type="match status" value="1"/>
</dbReference>
<proteinExistence type="predicted"/>
<dbReference type="PANTHER" id="PTHR46797:SF1">
    <property type="entry name" value="METHYLPHOSPHONATE SYNTHASE"/>
    <property type="match status" value="1"/>
</dbReference>
<gene>
    <name evidence="4" type="ORF">DSM104329_05405</name>
</gene>
<evidence type="ECO:0000256" key="1">
    <source>
        <dbReference type="ARBA" id="ARBA00023125"/>
    </source>
</evidence>
<dbReference type="Pfam" id="PF07883">
    <property type="entry name" value="Cupin_2"/>
    <property type="match status" value="1"/>
</dbReference>
<evidence type="ECO:0000313" key="4">
    <source>
        <dbReference type="EMBL" id="UGS38973.1"/>
    </source>
</evidence>
<evidence type="ECO:0000259" key="3">
    <source>
        <dbReference type="PROSITE" id="PS50943"/>
    </source>
</evidence>
<dbReference type="InterPro" id="IPR013096">
    <property type="entry name" value="Cupin_2"/>
</dbReference>
<name>A0A9E6Y315_9ACTN</name>
<dbReference type="InterPro" id="IPR001387">
    <property type="entry name" value="Cro/C1-type_HTH"/>
</dbReference>
<dbReference type="InterPro" id="IPR010982">
    <property type="entry name" value="Lambda_DNA-bd_dom_sf"/>
</dbReference>
<dbReference type="SUPFAM" id="SSF51182">
    <property type="entry name" value="RmlC-like cupins"/>
    <property type="match status" value="1"/>
</dbReference>
<dbReference type="SMART" id="SM00530">
    <property type="entry name" value="HTH_XRE"/>
    <property type="match status" value="1"/>
</dbReference>
<dbReference type="GO" id="GO:0003700">
    <property type="term" value="F:DNA-binding transcription factor activity"/>
    <property type="evidence" value="ECO:0007669"/>
    <property type="project" value="TreeGrafter"/>
</dbReference>
<feature type="domain" description="HTH cro/C1-type" evidence="3">
    <location>
        <begin position="23"/>
        <end position="77"/>
    </location>
</feature>
<evidence type="ECO:0000313" key="5">
    <source>
        <dbReference type="Proteomes" id="UP001162834"/>
    </source>
</evidence>
<dbReference type="KEGG" id="sbae:DSM104329_05405"/>
<keyword evidence="1" id="KW-0238">DNA-binding</keyword>
<dbReference type="CDD" id="cd02209">
    <property type="entry name" value="cupin_XRE_C"/>
    <property type="match status" value="1"/>
</dbReference>
<dbReference type="EMBL" id="CP087164">
    <property type="protein sequence ID" value="UGS38973.1"/>
    <property type="molecule type" value="Genomic_DNA"/>
</dbReference>
<keyword evidence="5" id="KW-1185">Reference proteome</keyword>